<dbReference type="NCBIfam" id="TIGR00073">
    <property type="entry name" value="hypB"/>
    <property type="match status" value="1"/>
</dbReference>
<evidence type="ECO:0000256" key="4">
    <source>
        <dbReference type="ARBA" id="ARBA00022741"/>
    </source>
</evidence>
<evidence type="ECO:0000256" key="8">
    <source>
        <dbReference type="ARBA" id="ARBA00035238"/>
    </source>
</evidence>
<keyword evidence="3" id="KW-0479">Metal-binding</keyword>
<proteinExistence type="inferred from homology"/>
<keyword evidence="4" id="KW-0547">Nucleotide-binding</keyword>
<evidence type="ECO:0000256" key="6">
    <source>
        <dbReference type="ARBA" id="ARBA00022833"/>
    </source>
</evidence>
<evidence type="ECO:0000256" key="7">
    <source>
        <dbReference type="ARBA" id="ARBA00023134"/>
    </source>
</evidence>
<dbReference type="CDD" id="cd05390">
    <property type="entry name" value="HypB"/>
    <property type="match status" value="1"/>
</dbReference>
<sequence>MCGTCGCGSKAETRILNLQTGKETALGDAHGDIHAHNCGTAHGHGHDHSHAHPHDHGDGHSHDHQHPHTHGHEHAHDHAMKHAREHRHHNDHGHGDAELHGDDHSHAHAHHGHDRADGHHHHGHEHRHGQTAVVELEMQILAKNDALAASNRGWFAGREILALNLVSSPGSGKTTLLERTIRDLKDRMVISVIEGDQATANDGERIRAAGAAAIQVNTGAGCHLEADMLAKGLVELKPAFGSVVMIENVGNLVCPAMFDLGEHAKVVILSVTEGDDKPLKYPHMFRAAKVMVINKIDLLAHVDFEVDTAIANARRINPEIATLSVSAKTGEGLGGWYEWLDHEAAQVRL</sequence>
<protein>
    <recommendedName>
        <fullName evidence="8">Hydrogenase maturation factor HypB</fullName>
    </recommendedName>
</protein>
<dbReference type="GO" id="GO:0003924">
    <property type="term" value="F:GTPase activity"/>
    <property type="evidence" value="ECO:0007669"/>
    <property type="project" value="InterPro"/>
</dbReference>
<keyword evidence="2" id="KW-0533">Nickel</keyword>
<gene>
    <name evidence="11" type="ordered locus">Mesop_5514</name>
</gene>
<dbReference type="InterPro" id="IPR003495">
    <property type="entry name" value="CobW/HypB/UreG_nucleotide-bd"/>
</dbReference>
<dbReference type="GO" id="GO:0051604">
    <property type="term" value="P:protein maturation"/>
    <property type="evidence" value="ECO:0007669"/>
    <property type="project" value="InterPro"/>
</dbReference>
<feature type="compositionally biased region" description="Basic and acidic residues" evidence="9">
    <location>
        <begin position="44"/>
        <end position="82"/>
    </location>
</feature>
<feature type="region of interest" description="Disordered" evidence="9">
    <location>
        <begin position="37"/>
        <end position="130"/>
    </location>
</feature>
<dbReference type="Pfam" id="PF02492">
    <property type="entry name" value="cobW"/>
    <property type="match status" value="1"/>
</dbReference>
<keyword evidence="7" id="KW-0342">GTP-binding</keyword>
<dbReference type="InterPro" id="IPR027417">
    <property type="entry name" value="P-loop_NTPase"/>
</dbReference>
<dbReference type="GO" id="GO:0008270">
    <property type="term" value="F:zinc ion binding"/>
    <property type="evidence" value="ECO:0007669"/>
    <property type="project" value="TreeGrafter"/>
</dbReference>
<organism evidence="11 12">
    <name type="scientific">Mesorhizobium opportunistum (strain LMG 24607 / HAMBI 3007 / WSM2075)</name>
    <dbReference type="NCBI Taxonomy" id="536019"/>
    <lineage>
        <taxon>Bacteria</taxon>
        <taxon>Pseudomonadati</taxon>
        <taxon>Pseudomonadota</taxon>
        <taxon>Alphaproteobacteria</taxon>
        <taxon>Hyphomicrobiales</taxon>
        <taxon>Phyllobacteriaceae</taxon>
        <taxon>Mesorhizobium</taxon>
    </lineage>
</organism>
<dbReference type="AlphaFoldDB" id="F7YAV1"/>
<evidence type="ECO:0000256" key="3">
    <source>
        <dbReference type="ARBA" id="ARBA00022723"/>
    </source>
</evidence>
<keyword evidence="6" id="KW-0862">Zinc</keyword>
<dbReference type="InterPro" id="IPR004392">
    <property type="entry name" value="Hyd_mat_HypB"/>
</dbReference>
<evidence type="ECO:0000256" key="9">
    <source>
        <dbReference type="SAM" id="MobiDB-lite"/>
    </source>
</evidence>
<feature type="domain" description="CobW/HypB/UreG nucleotide-binding" evidence="10">
    <location>
        <begin position="164"/>
        <end position="321"/>
    </location>
</feature>
<dbReference type="Proteomes" id="UP000001623">
    <property type="component" value="Chromosome"/>
</dbReference>
<dbReference type="PANTHER" id="PTHR30134:SF2">
    <property type="entry name" value="HYDROGENASE MATURATION FACTOR HYPB"/>
    <property type="match status" value="1"/>
</dbReference>
<dbReference type="STRING" id="536019.Mesop_5514"/>
<dbReference type="SUPFAM" id="SSF52540">
    <property type="entry name" value="P-loop containing nucleoside triphosphate hydrolases"/>
    <property type="match status" value="1"/>
</dbReference>
<evidence type="ECO:0000313" key="12">
    <source>
        <dbReference type="Proteomes" id="UP000001623"/>
    </source>
</evidence>
<dbReference type="Gene3D" id="3.40.50.300">
    <property type="entry name" value="P-loop containing nucleotide triphosphate hydrolases"/>
    <property type="match status" value="1"/>
</dbReference>
<evidence type="ECO:0000256" key="5">
    <source>
        <dbReference type="ARBA" id="ARBA00022801"/>
    </source>
</evidence>
<name>F7YAV1_MESOW</name>
<keyword evidence="5" id="KW-0378">Hydrolase</keyword>
<evidence type="ECO:0000313" key="11">
    <source>
        <dbReference type="EMBL" id="AEH89927.1"/>
    </source>
</evidence>
<dbReference type="HOGENOM" id="CLU_056148_1_0_5"/>
<evidence type="ECO:0000256" key="2">
    <source>
        <dbReference type="ARBA" id="ARBA00022596"/>
    </source>
</evidence>
<evidence type="ECO:0000259" key="10">
    <source>
        <dbReference type="Pfam" id="PF02492"/>
    </source>
</evidence>
<feature type="compositionally biased region" description="Basic residues" evidence="9">
    <location>
        <begin position="107"/>
        <end position="129"/>
    </location>
</feature>
<feature type="compositionally biased region" description="Basic and acidic residues" evidence="9">
    <location>
        <begin position="92"/>
        <end position="106"/>
    </location>
</feature>
<comment type="similarity">
    <text evidence="1">Belongs to the SIMIBI class G3E GTPase family. HypB/HupM subfamily.</text>
</comment>
<dbReference type="GO" id="GO:0016151">
    <property type="term" value="F:nickel cation binding"/>
    <property type="evidence" value="ECO:0007669"/>
    <property type="project" value="InterPro"/>
</dbReference>
<dbReference type="PANTHER" id="PTHR30134">
    <property type="entry name" value="HYDROGENASE PROTEIN ASSEMBLY PROTEIN, NICKEL CHAPERONE"/>
    <property type="match status" value="1"/>
</dbReference>
<dbReference type="EMBL" id="CP002279">
    <property type="protein sequence ID" value="AEH89927.1"/>
    <property type="molecule type" value="Genomic_DNA"/>
</dbReference>
<reference evidence="11 12" key="1">
    <citation type="submission" date="2010-10" db="EMBL/GenBank/DDBJ databases">
        <title>Complete sequence of Mesorhizobium opportunistum WSM2075.</title>
        <authorList>
            <consortium name="US DOE Joint Genome Institute"/>
            <person name="Lucas S."/>
            <person name="Copeland A."/>
            <person name="Lapidus A."/>
            <person name="Cheng J.-F."/>
            <person name="Bruce D."/>
            <person name="Goodwin L."/>
            <person name="Pitluck S."/>
            <person name="Chertkov O."/>
            <person name="Misra M."/>
            <person name="Detter J.C."/>
            <person name="Han C."/>
            <person name="Tapia R."/>
            <person name="Land M."/>
            <person name="Hauser L."/>
            <person name="Kyrpides N."/>
            <person name="Ovchinnikova G."/>
            <person name="Mavrommatis K.M."/>
            <person name="Tiwari R.P."/>
            <person name="Howieson J.G."/>
            <person name="O'Hara G.W."/>
            <person name="Nandasena K.G."/>
            <person name="Woyke T."/>
        </authorList>
    </citation>
    <scope>NUCLEOTIDE SEQUENCE [LARGE SCALE GENOMIC DNA]</scope>
    <source>
        <strain evidence="12">LMG 24607 / HAMBI 3007 / WSM2075</strain>
    </source>
</reference>
<dbReference type="RefSeq" id="WP_013896564.1">
    <property type="nucleotide sequence ID" value="NC_015675.1"/>
</dbReference>
<accession>F7YAV1</accession>
<dbReference type="GO" id="GO:0005525">
    <property type="term" value="F:GTP binding"/>
    <property type="evidence" value="ECO:0007669"/>
    <property type="project" value="UniProtKB-KW"/>
</dbReference>
<dbReference type="KEGG" id="mop:Mesop_5514"/>
<dbReference type="eggNOG" id="COG0378">
    <property type="taxonomic scope" value="Bacteria"/>
</dbReference>
<evidence type="ECO:0000256" key="1">
    <source>
        <dbReference type="ARBA" id="ARBA00006211"/>
    </source>
</evidence>